<keyword evidence="13" id="KW-1185">Reference proteome</keyword>
<comment type="similarity">
    <text evidence="1 9">Belongs to the peptidase M3 family.</text>
</comment>
<dbReference type="Pfam" id="PF19310">
    <property type="entry name" value="TOP_N"/>
    <property type="match status" value="1"/>
</dbReference>
<comment type="catalytic activity">
    <reaction evidence="7">
        <text>Hydrolysis of oligopeptides, with broad specificity. Gly or Ala commonly occur as P1 or P1' residues, but more distant residues are also important, as is shown by the fact that Z-Gly-Pro-Gly-|-Gly-Pro-Ala is cleaved, but not Z-(Gly)(5).</text>
        <dbReference type="EC" id="3.4.24.70"/>
    </reaction>
</comment>
<dbReference type="Pfam" id="PF01432">
    <property type="entry name" value="Peptidase_M3"/>
    <property type="match status" value="1"/>
</dbReference>
<gene>
    <name evidence="12" type="ORF">LU297_01395</name>
</gene>
<dbReference type="CDD" id="cd06456">
    <property type="entry name" value="M3A_DCP"/>
    <property type="match status" value="1"/>
</dbReference>
<dbReference type="InterPro" id="IPR045090">
    <property type="entry name" value="Pept_M3A_M3B"/>
</dbReference>
<feature type="domain" description="Oligopeptidase A N-terminal" evidence="11">
    <location>
        <begin position="69"/>
        <end position="187"/>
    </location>
</feature>
<dbReference type="PANTHER" id="PTHR43660:SF1">
    <property type="entry name" value="DIPEPTIDYL CARBOXYPEPTIDASE"/>
    <property type="match status" value="1"/>
</dbReference>
<keyword evidence="5 9" id="KW-0862">Zinc</keyword>
<dbReference type="EC" id="3.4.24.70" evidence="8"/>
<evidence type="ECO:0000259" key="11">
    <source>
        <dbReference type="Pfam" id="PF19310"/>
    </source>
</evidence>
<protein>
    <recommendedName>
        <fullName evidence="8">oligopeptidase A</fullName>
        <ecNumber evidence="8">3.4.24.70</ecNumber>
    </recommendedName>
</protein>
<dbReference type="Gene3D" id="1.10.1370.10">
    <property type="entry name" value="Neurolysin, domain 3"/>
    <property type="match status" value="1"/>
</dbReference>
<evidence type="ECO:0000256" key="8">
    <source>
        <dbReference type="ARBA" id="ARBA00026100"/>
    </source>
</evidence>
<dbReference type="EMBL" id="CP089977">
    <property type="protein sequence ID" value="UXZ05137.1"/>
    <property type="molecule type" value="Genomic_DNA"/>
</dbReference>
<dbReference type="PANTHER" id="PTHR43660">
    <property type="entry name" value="DIPEPTIDYL CARBOXYPEPTIDASE"/>
    <property type="match status" value="1"/>
</dbReference>
<evidence type="ECO:0000256" key="4">
    <source>
        <dbReference type="ARBA" id="ARBA00022801"/>
    </source>
</evidence>
<dbReference type="InterPro" id="IPR001567">
    <property type="entry name" value="Pept_M3A_M3B_dom"/>
</dbReference>
<dbReference type="Gene3D" id="1.10.1370.40">
    <property type="match status" value="1"/>
</dbReference>
<evidence type="ECO:0000313" key="12">
    <source>
        <dbReference type="EMBL" id="UXZ05137.1"/>
    </source>
</evidence>
<dbReference type="SUPFAM" id="SSF55486">
    <property type="entry name" value="Metalloproteases ('zincins'), catalytic domain"/>
    <property type="match status" value="1"/>
</dbReference>
<keyword evidence="6 9" id="KW-0482">Metalloprotease</keyword>
<reference evidence="12" key="1">
    <citation type="submission" date="2021-12" db="EMBL/GenBank/DDBJ databases">
        <title>taxonomy of Moraxella sp. ZY201224.</title>
        <authorList>
            <person name="Li F."/>
        </authorList>
    </citation>
    <scope>NUCLEOTIDE SEQUENCE</scope>
    <source>
        <strain evidence="12">ZY201224</strain>
    </source>
</reference>
<evidence type="ECO:0000256" key="5">
    <source>
        <dbReference type="ARBA" id="ARBA00022833"/>
    </source>
</evidence>
<keyword evidence="2 9" id="KW-0645">Protease</keyword>
<dbReference type="InterPro" id="IPR034005">
    <property type="entry name" value="M3A_DCP"/>
</dbReference>
<name>A0ABY6F4X2_9GAMM</name>
<dbReference type="Proteomes" id="UP001063782">
    <property type="component" value="Chromosome"/>
</dbReference>
<comment type="cofactor">
    <cofactor evidence="9">
        <name>Zn(2+)</name>
        <dbReference type="ChEBI" id="CHEBI:29105"/>
    </cofactor>
    <text evidence="9">Binds 1 zinc ion.</text>
</comment>
<feature type="domain" description="Peptidase M3A/M3B catalytic" evidence="10">
    <location>
        <begin position="261"/>
        <end position="715"/>
    </location>
</feature>
<proteinExistence type="inferred from homology"/>
<organism evidence="12 13">
    <name type="scientific">Moraxella nasicaprae</name>
    <dbReference type="NCBI Taxonomy" id="2904122"/>
    <lineage>
        <taxon>Bacteria</taxon>
        <taxon>Pseudomonadati</taxon>
        <taxon>Pseudomonadota</taxon>
        <taxon>Gammaproteobacteria</taxon>
        <taxon>Moraxellales</taxon>
        <taxon>Moraxellaceae</taxon>
        <taxon>Moraxella</taxon>
    </lineage>
</organism>
<evidence type="ECO:0000313" key="13">
    <source>
        <dbReference type="Proteomes" id="UP001063782"/>
    </source>
</evidence>
<evidence type="ECO:0000256" key="7">
    <source>
        <dbReference type="ARBA" id="ARBA00024603"/>
    </source>
</evidence>
<evidence type="ECO:0000256" key="2">
    <source>
        <dbReference type="ARBA" id="ARBA00022670"/>
    </source>
</evidence>
<evidence type="ECO:0000256" key="6">
    <source>
        <dbReference type="ARBA" id="ARBA00023049"/>
    </source>
</evidence>
<keyword evidence="4 9" id="KW-0378">Hydrolase</keyword>
<evidence type="ECO:0000256" key="3">
    <source>
        <dbReference type="ARBA" id="ARBA00022723"/>
    </source>
</evidence>
<evidence type="ECO:0000256" key="9">
    <source>
        <dbReference type="RuleBase" id="RU003435"/>
    </source>
</evidence>
<accession>A0ABY6F4X2</accession>
<keyword evidence="3 9" id="KW-0479">Metal-binding</keyword>
<dbReference type="InterPro" id="IPR045666">
    <property type="entry name" value="OpdA_N"/>
</dbReference>
<sequence>MKRRQFLSGSLGVAALSTIGMPSFSWATLSDNTLLIPESLADNPLLDFSALPKYSRIKPSHIVPAMEFLFEQSKQLIEQIASQSAPTWQNFYEPMALMDDKIERAWAAVGNLHSLRNDDDLRQAYNDARTKLTDFYTWRGMHKGLFDATSKLKQSLEFASYSVPQQKAIDDILLNFRLSGIDLPKDKQEELAKINAKLSELSTTYSNNVLDATNGWSKTVSKDALKGLNESALASAKQAAENKGEEGYRIGLDIPSYMAVITYADDAALRQEIYEASATRASENGVNAGKWNNNPVVQEILELRLKMAQLLGFNNYAEYSLATKMADSPKQVLDFLIGLANRSRSQAQEQIKELTDFAKQHYHVDKINAWDIAYYSEKQKNALYDFDEEALREYFPETKVLSGLFEIAKRLFGITIKQSKADVWDESVRFYDIYDAMGKHSASFYLDLYTRENKRGGAWMSTAVDRIRRADGSIQIPVATLVCNFRKPAEGQPSLLLHSEANTLFHEFGHGLHLMLTQMEVQGVTGLNGVPWDAVEVPSQLMEGFTYDKHSLPLISSHYQTGKPLPSELLDKLIAAQNYQGAFNLSRQLEFALFDMKIHTDYVAGSKEGYANQVYLDTTKQVGVMPLPDFVRRPNYFSHIFSGGYAAGYYSYLWSELLANDGFAKFQEEGVLNPVIGKRLQDTILANGGSKSPMQLYVAFRGREPKLDALLAKYGIK</sequence>
<evidence type="ECO:0000259" key="10">
    <source>
        <dbReference type="Pfam" id="PF01432"/>
    </source>
</evidence>
<dbReference type="InterPro" id="IPR024077">
    <property type="entry name" value="Neurolysin/TOP_dom2"/>
</dbReference>
<evidence type="ECO:0000256" key="1">
    <source>
        <dbReference type="ARBA" id="ARBA00006040"/>
    </source>
</evidence>
<dbReference type="InterPro" id="IPR024079">
    <property type="entry name" value="MetalloPept_cat_dom_sf"/>
</dbReference>
<dbReference type="Gene3D" id="3.40.390.10">
    <property type="entry name" value="Collagenase (Catalytic Domain)"/>
    <property type="match status" value="1"/>
</dbReference>
<dbReference type="RefSeq" id="WP_263076637.1">
    <property type="nucleotide sequence ID" value="NZ_CP089977.1"/>
</dbReference>